<sequence length="448" mass="50952">MKEFCTSHLIKQQVSDPYIPQQNGLAERFNRTILESMRTILEDSEVNKQFWNKIAKVSSLTLNQIPAHGSKKSPFELFKGRTLPLDYFRPTGNKVSYVILPERSFSKLQPKDSNSSKEEVTISLIPNSELPPTQDPIPELTRVLRERNTQVKPIKYTHLTTDPKSFKAAMNSNEKNGWKTAADKELANIEHHQVWEEVDEVPASFLLTMWVFKTKPATLSASERKKARLCIQGFSQIEGVDYDKTSAPTGKFTTLLVVLMLAIDKKLLIWQFDVKSAFLYAPLKEEIFIKTPEGSTRSGPYLRLKKSLYVLKQALANWYDTLTGWFEDINFHQSTSGPCLFIHNDHTSIIFFHIDDLVVVGNVEAFEALFLNRFPNSTAHDPDTLLGMDVNIENNLIALSQEKLIDKGLDMLGLSDCKPVATPLLVGVQLLKATKEEEKEFKKLNLNY</sequence>
<evidence type="ECO:0000256" key="11">
    <source>
        <dbReference type="ARBA" id="ARBA00022932"/>
    </source>
</evidence>
<protein>
    <recommendedName>
        <fullName evidence="16">Integrase catalytic domain-containing protein</fullName>
    </recommendedName>
</protein>
<name>A0A2N5TI94_9BASI</name>
<keyword evidence="11" id="KW-0808">Transferase</keyword>
<dbReference type="PANTHER" id="PTHR42648:SF11">
    <property type="entry name" value="TRANSPOSON TY4-P GAG-POL POLYPROTEIN"/>
    <property type="match status" value="1"/>
</dbReference>
<organism evidence="17 18">
    <name type="scientific">Puccinia coronata f. sp. avenae</name>
    <dbReference type="NCBI Taxonomy" id="200324"/>
    <lineage>
        <taxon>Eukaryota</taxon>
        <taxon>Fungi</taxon>
        <taxon>Dikarya</taxon>
        <taxon>Basidiomycota</taxon>
        <taxon>Pucciniomycotina</taxon>
        <taxon>Pucciniomycetes</taxon>
        <taxon>Pucciniales</taxon>
        <taxon>Pucciniaceae</taxon>
        <taxon>Puccinia</taxon>
    </lineage>
</organism>
<dbReference type="PANTHER" id="PTHR42648">
    <property type="entry name" value="TRANSPOSASE, PUTATIVE-RELATED"/>
    <property type="match status" value="1"/>
</dbReference>
<keyword evidence="8" id="KW-0694">RNA-binding</keyword>
<keyword evidence="10" id="KW-0695">RNA-directed DNA polymerase</keyword>
<evidence type="ECO:0000259" key="16">
    <source>
        <dbReference type="PROSITE" id="PS50994"/>
    </source>
</evidence>
<keyword evidence="13" id="KW-0511">Multifunctional enzyme</keyword>
<dbReference type="GO" id="GO:0005634">
    <property type="term" value="C:nucleus"/>
    <property type="evidence" value="ECO:0007669"/>
    <property type="project" value="UniProtKB-ARBA"/>
</dbReference>
<dbReference type="GO" id="GO:0004519">
    <property type="term" value="F:endonuclease activity"/>
    <property type="evidence" value="ECO:0007669"/>
    <property type="project" value="UniProtKB-KW"/>
</dbReference>
<evidence type="ECO:0000256" key="13">
    <source>
        <dbReference type="ARBA" id="ARBA00023268"/>
    </source>
</evidence>
<dbReference type="SUPFAM" id="SSF53098">
    <property type="entry name" value="Ribonuclease H-like"/>
    <property type="match status" value="1"/>
</dbReference>
<dbReference type="GO" id="GO:0003723">
    <property type="term" value="F:RNA binding"/>
    <property type="evidence" value="ECO:0007669"/>
    <property type="project" value="UniProtKB-KW"/>
</dbReference>
<dbReference type="GO" id="GO:0006310">
    <property type="term" value="P:DNA recombination"/>
    <property type="evidence" value="ECO:0007669"/>
    <property type="project" value="UniProtKB-KW"/>
</dbReference>
<evidence type="ECO:0000313" key="17">
    <source>
        <dbReference type="EMBL" id="PLW25210.1"/>
    </source>
</evidence>
<keyword evidence="5" id="KW-0255">Endonuclease</keyword>
<evidence type="ECO:0000256" key="9">
    <source>
        <dbReference type="ARBA" id="ARBA00022908"/>
    </source>
</evidence>
<dbReference type="GO" id="GO:0003887">
    <property type="term" value="F:DNA-directed DNA polymerase activity"/>
    <property type="evidence" value="ECO:0007669"/>
    <property type="project" value="UniProtKB-KW"/>
</dbReference>
<evidence type="ECO:0000256" key="1">
    <source>
        <dbReference type="ARBA" id="ARBA00022578"/>
    </source>
</evidence>
<dbReference type="InterPro" id="IPR036397">
    <property type="entry name" value="RNaseH_sf"/>
</dbReference>
<evidence type="ECO:0000256" key="12">
    <source>
        <dbReference type="ARBA" id="ARBA00023172"/>
    </source>
</evidence>
<comment type="catalytic activity">
    <reaction evidence="15">
        <text>DNA(n) + a 2'-deoxyribonucleoside 5'-triphosphate = DNA(n+1) + diphosphate</text>
        <dbReference type="Rhea" id="RHEA:22508"/>
        <dbReference type="Rhea" id="RHEA-COMP:17339"/>
        <dbReference type="Rhea" id="RHEA-COMP:17340"/>
        <dbReference type="ChEBI" id="CHEBI:33019"/>
        <dbReference type="ChEBI" id="CHEBI:61560"/>
        <dbReference type="ChEBI" id="CHEBI:173112"/>
        <dbReference type="EC" id="2.7.7.7"/>
    </reaction>
</comment>
<reference evidence="17 18" key="1">
    <citation type="submission" date="2017-11" db="EMBL/GenBank/DDBJ databases">
        <title>De novo assembly and phasing of dikaryotic genomes from two isolates of Puccinia coronata f. sp. avenae, the causal agent of oat crown rust.</title>
        <authorList>
            <person name="Miller M.E."/>
            <person name="Zhang Y."/>
            <person name="Omidvar V."/>
            <person name="Sperschneider J."/>
            <person name="Schwessinger B."/>
            <person name="Raley C."/>
            <person name="Palmer J.M."/>
            <person name="Garnica D."/>
            <person name="Upadhyaya N."/>
            <person name="Rathjen J."/>
            <person name="Taylor J.M."/>
            <person name="Park R.F."/>
            <person name="Dodds P.N."/>
            <person name="Hirsch C.D."/>
            <person name="Kianian S.F."/>
            <person name="Figueroa M."/>
        </authorList>
    </citation>
    <scope>NUCLEOTIDE SEQUENCE [LARGE SCALE GENOMIC DNA]</scope>
    <source>
        <strain evidence="17">12SD80</strain>
    </source>
</reference>
<proteinExistence type="predicted"/>
<keyword evidence="3" id="KW-0540">Nuclease</keyword>
<evidence type="ECO:0000256" key="7">
    <source>
        <dbReference type="ARBA" id="ARBA00022842"/>
    </source>
</evidence>
<dbReference type="InterPro" id="IPR039537">
    <property type="entry name" value="Retrotran_Ty1/copia-like"/>
</dbReference>
<keyword evidence="2" id="KW-0548">Nucleotidyltransferase</keyword>
<accession>A0A2N5TI94</accession>
<evidence type="ECO:0000256" key="10">
    <source>
        <dbReference type="ARBA" id="ARBA00022918"/>
    </source>
</evidence>
<dbReference type="GO" id="GO:0015074">
    <property type="term" value="P:DNA integration"/>
    <property type="evidence" value="ECO:0007669"/>
    <property type="project" value="UniProtKB-KW"/>
</dbReference>
<evidence type="ECO:0000256" key="3">
    <source>
        <dbReference type="ARBA" id="ARBA00022722"/>
    </source>
</evidence>
<evidence type="ECO:0000256" key="4">
    <source>
        <dbReference type="ARBA" id="ARBA00022723"/>
    </source>
</evidence>
<comment type="caution">
    <text evidence="17">The sequence shown here is derived from an EMBL/GenBank/DDBJ whole genome shotgun (WGS) entry which is preliminary data.</text>
</comment>
<dbReference type="GO" id="GO:0032196">
    <property type="term" value="P:transposition"/>
    <property type="evidence" value="ECO:0007669"/>
    <property type="project" value="UniProtKB-KW"/>
</dbReference>
<dbReference type="Pfam" id="PF07727">
    <property type="entry name" value="RVT_2"/>
    <property type="match status" value="1"/>
</dbReference>
<evidence type="ECO:0000256" key="6">
    <source>
        <dbReference type="ARBA" id="ARBA00022801"/>
    </source>
</evidence>
<dbReference type="GO" id="GO:0003964">
    <property type="term" value="F:RNA-directed DNA polymerase activity"/>
    <property type="evidence" value="ECO:0007669"/>
    <property type="project" value="UniProtKB-KW"/>
</dbReference>
<feature type="domain" description="Integrase catalytic" evidence="16">
    <location>
        <begin position="1"/>
        <end position="82"/>
    </location>
</feature>
<dbReference type="EMBL" id="PGCI01000559">
    <property type="protein sequence ID" value="PLW25210.1"/>
    <property type="molecule type" value="Genomic_DNA"/>
</dbReference>
<keyword evidence="9" id="KW-0229">DNA integration</keyword>
<evidence type="ECO:0000256" key="14">
    <source>
        <dbReference type="ARBA" id="ARBA00048173"/>
    </source>
</evidence>
<dbReference type="Proteomes" id="UP000235392">
    <property type="component" value="Unassembled WGS sequence"/>
</dbReference>
<gene>
    <name evidence="17" type="ORF">PCASD_24627</name>
</gene>
<keyword evidence="7" id="KW-0460">Magnesium</keyword>
<dbReference type="AlphaFoldDB" id="A0A2N5TI94"/>
<dbReference type="PROSITE" id="PS50994">
    <property type="entry name" value="INTEGRASE"/>
    <property type="match status" value="1"/>
</dbReference>
<evidence type="ECO:0000256" key="15">
    <source>
        <dbReference type="ARBA" id="ARBA00049244"/>
    </source>
</evidence>
<evidence type="ECO:0000313" key="18">
    <source>
        <dbReference type="Proteomes" id="UP000235392"/>
    </source>
</evidence>
<keyword evidence="11" id="KW-0239">DNA-directed DNA polymerase</keyword>
<dbReference type="GO" id="GO:0046872">
    <property type="term" value="F:metal ion binding"/>
    <property type="evidence" value="ECO:0007669"/>
    <property type="project" value="UniProtKB-KW"/>
</dbReference>
<keyword evidence="1" id="KW-0815">Transposition</keyword>
<evidence type="ECO:0000256" key="5">
    <source>
        <dbReference type="ARBA" id="ARBA00022759"/>
    </source>
</evidence>
<dbReference type="InterPro" id="IPR001584">
    <property type="entry name" value="Integrase_cat-core"/>
</dbReference>
<evidence type="ECO:0000256" key="2">
    <source>
        <dbReference type="ARBA" id="ARBA00022695"/>
    </source>
</evidence>
<evidence type="ECO:0000256" key="8">
    <source>
        <dbReference type="ARBA" id="ARBA00022884"/>
    </source>
</evidence>
<keyword evidence="4" id="KW-0479">Metal-binding</keyword>
<comment type="catalytic activity">
    <reaction evidence="14">
        <text>DNA(n) + a 2'-deoxyribonucleoside 5'-triphosphate = DNA(n+1) + diphosphate</text>
        <dbReference type="Rhea" id="RHEA:22508"/>
        <dbReference type="Rhea" id="RHEA-COMP:17339"/>
        <dbReference type="Rhea" id="RHEA-COMP:17340"/>
        <dbReference type="ChEBI" id="CHEBI:33019"/>
        <dbReference type="ChEBI" id="CHEBI:61560"/>
        <dbReference type="ChEBI" id="CHEBI:173112"/>
        <dbReference type="EC" id="2.7.7.49"/>
    </reaction>
</comment>
<dbReference type="GO" id="GO:0016787">
    <property type="term" value="F:hydrolase activity"/>
    <property type="evidence" value="ECO:0007669"/>
    <property type="project" value="UniProtKB-KW"/>
</dbReference>
<keyword evidence="12" id="KW-0233">DNA recombination</keyword>
<dbReference type="InterPro" id="IPR012337">
    <property type="entry name" value="RNaseH-like_sf"/>
</dbReference>
<dbReference type="Gene3D" id="3.30.420.10">
    <property type="entry name" value="Ribonuclease H-like superfamily/Ribonuclease H"/>
    <property type="match status" value="1"/>
</dbReference>
<keyword evidence="6" id="KW-0378">Hydrolase</keyword>
<dbReference type="InterPro" id="IPR013103">
    <property type="entry name" value="RVT_2"/>
</dbReference>